<feature type="signal peptide" evidence="1">
    <location>
        <begin position="1"/>
        <end position="19"/>
    </location>
</feature>
<protein>
    <submittedName>
        <fullName evidence="2">Carboxypeptidase-like regulatory domain-containing protein</fullName>
    </submittedName>
</protein>
<comment type="caution">
    <text evidence="2">The sequence shown here is derived from an EMBL/GenBank/DDBJ whole genome shotgun (WGS) entry which is preliminary data.</text>
</comment>
<name>A0ABR7Q437_9FLAO</name>
<keyword evidence="1" id="KW-0732">Signal</keyword>
<evidence type="ECO:0000313" key="2">
    <source>
        <dbReference type="EMBL" id="MBC8753312.1"/>
    </source>
</evidence>
<accession>A0ABR7Q437</accession>
<dbReference type="Pfam" id="PF13715">
    <property type="entry name" value="CarbopepD_reg_2"/>
    <property type="match status" value="1"/>
</dbReference>
<dbReference type="Gene3D" id="2.60.40.1120">
    <property type="entry name" value="Carboxypeptidase-like, regulatory domain"/>
    <property type="match status" value="1"/>
</dbReference>
<organism evidence="2 3">
    <name type="scientific">Kordia aestuariivivens</name>
    <dbReference type="NCBI Taxonomy" id="2759037"/>
    <lineage>
        <taxon>Bacteria</taxon>
        <taxon>Pseudomonadati</taxon>
        <taxon>Bacteroidota</taxon>
        <taxon>Flavobacteriia</taxon>
        <taxon>Flavobacteriales</taxon>
        <taxon>Flavobacteriaceae</taxon>
        <taxon>Kordia</taxon>
    </lineage>
</organism>
<proteinExistence type="predicted"/>
<dbReference type="EMBL" id="JACGWS010000001">
    <property type="protein sequence ID" value="MBC8753312.1"/>
    <property type="molecule type" value="Genomic_DNA"/>
</dbReference>
<dbReference type="Proteomes" id="UP000619238">
    <property type="component" value="Unassembled WGS sequence"/>
</dbReference>
<sequence>MKHFIITLLLLISFSQAICQVTGEVIDTKTKNPIAYANIWIQDTKSGTTTNEDGTFIFEKAKIGDTLKVSCVGYEEEYFIAKADNKISLNAMVVELDTVVLQPVTYKRIKKITTFKKKDLKKYYANGHYSIARYFPYKRNYKENPYIKEIKTLVWNSKREKVNFKMYLLKADNEGNPTNILIGEPQLFYVKRGVREVNWRLKSPILFPKEGVFVVIDRINIKDNLYSNEYQKNIIQPSISQETIVYPQNTWLRFSGDWKRSKEFKNIGTTGEDNIAINIELTD</sequence>
<reference evidence="2 3" key="1">
    <citation type="submission" date="2020-07" db="EMBL/GenBank/DDBJ databases">
        <title>Description of Kordia aestuariivivens sp. nov., isolated from a tidal flat.</title>
        <authorList>
            <person name="Park S."/>
            <person name="Yoon J.-H."/>
        </authorList>
    </citation>
    <scope>NUCLEOTIDE SEQUENCE [LARGE SCALE GENOMIC DNA]</scope>
    <source>
        <strain evidence="2 3">YSTF-M3</strain>
    </source>
</reference>
<keyword evidence="3" id="KW-1185">Reference proteome</keyword>
<evidence type="ECO:0000313" key="3">
    <source>
        <dbReference type="Proteomes" id="UP000619238"/>
    </source>
</evidence>
<feature type="chain" id="PRO_5047366226" evidence="1">
    <location>
        <begin position="20"/>
        <end position="283"/>
    </location>
</feature>
<evidence type="ECO:0000256" key="1">
    <source>
        <dbReference type="SAM" id="SignalP"/>
    </source>
</evidence>
<dbReference type="RefSeq" id="WP_187560351.1">
    <property type="nucleotide sequence ID" value="NZ_JACGWS010000001.1"/>
</dbReference>
<dbReference type="InterPro" id="IPR008969">
    <property type="entry name" value="CarboxyPept-like_regulatory"/>
</dbReference>
<gene>
    <name evidence="2" type="ORF">H2O64_01430</name>
</gene>
<dbReference type="SUPFAM" id="SSF49464">
    <property type="entry name" value="Carboxypeptidase regulatory domain-like"/>
    <property type="match status" value="1"/>
</dbReference>